<evidence type="ECO:0000313" key="2">
    <source>
        <dbReference type="Proteomes" id="UP001144978"/>
    </source>
</evidence>
<proteinExistence type="predicted"/>
<gene>
    <name evidence="1" type="ORF">NUW54_g11618</name>
</gene>
<sequence>MRDYARQQLTDFRNTLREDSDECLQDLYPPEEFVPDTVIENVLDNLYSISGIPSLKPVIDGHALLEPYLLRLLDIVEVIRNEFEVMRLEAKATKAAKAKATRDRKKAERAREVEGLCHGTSGTSSDAGSGSDSGTDTSDCETEVQGDERQEAATVRLFIRIPARSRPV</sequence>
<name>A0ACC1NCH4_9APHY</name>
<accession>A0ACC1NCH4</accession>
<dbReference type="EMBL" id="JANSHE010004602">
    <property type="protein sequence ID" value="KAJ2976134.1"/>
    <property type="molecule type" value="Genomic_DNA"/>
</dbReference>
<comment type="caution">
    <text evidence="1">The sequence shown here is derived from an EMBL/GenBank/DDBJ whole genome shotgun (WGS) entry which is preliminary data.</text>
</comment>
<protein>
    <submittedName>
        <fullName evidence="1">Uncharacterized protein</fullName>
    </submittedName>
</protein>
<organism evidence="1 2">
    <name type="scientific">Trametes sanguinea</name>
    <dbReference type="NCBI Taxonomy" id="158606"/>
    <lineage>
        <taxon>Eukaryota</taxon>
        <taxon>Fungi</taxon>
        <taxon>Dikarya</taxon>
        <taxon>Basidiomycota</taxon>
        <taxon>Agaricomycotina</taxon>
        <taxon>Agaricomycetes</taxon>
        <taxon>Polyporales</taxon>
        <taxon>Polyporaceae</taxon>
        <taxon>Trametes</taxon>
    </lineage>
</organism>
<dbReference type="Proteomes" id="UP001144978">
    <property type="component" value="Unassembled WGS sequence"/>
</dbReference>
<keyword evidence="2" id="KW-1185">Reference proteome</keyword>
<reference evidence="1" key="1">
    <citation type="submission" date="2022-08" db="EMBL/GenBank/DDBJ databases">
        <title>Genome Sequence of Pycnoporus sanguineus.</title>
        <authorList>
            <person name="Buettner E."/>
        </authorList>
    </citation>
    <scope>NUCLEOTIDE SEQUENCE</scope>
    <source>
        <strain evidence="1">CG-C14</strain>
    </source>
</reference>
<evidence type="ECO:0000313" key="1">
    <source>
        <dbReference type="EMBL" id="KAJ2976134.1"/>
    </source>
</evidence>